<evidence type="ECO:0000313" key="1">
    <source>
        <dbReference type="EMBL" id="SVB75361.1"/>
    </source>
</evidence>
<gene>
    <name evidence="1" type="ORF">METZ01_LOCUS228215</name>
</gene>
<reference evidence="1" key="1">
    <citation type="submission" date="2018-05" db="EMBL/GenBank/DDBJ databases">
        <authorList>
            <person name="Lanie J.A."/>
            <person name="Ng W.-L."/>
            <person name="Kazmierczak K.M."/>
            <person name="Andrzejewski T.M."/>
            <person name="Davidsen T.M."/>
            <person name="Wayne K.J."/>
            <person name="Tettelin H."/>
            <person name="Glass J.I."/>
            <person name="Rusch D."/>
            <person name="Podicherti R."/>
            <person name="Tsui H.-C.T."/>
            <person name="Winkler M.E."/>
        </authorList>
    </citation>
    <scope>NUCLEOTIDE SEQUENCE</scope>
</reference>
<dbReference type="AlphaFoldDB" id="A0A382GMJ4"/>
<organism evidence="1">
    <name type="scientific">marine metagenome</name>
    <dbReference type="NCBI Taxonomy" id="408172"/>
    <lineage>
        <taxon>unclassified sequences</taxon>
        <taxon>metagenomes</taxon>
        <taxon>ecological metagenomes</taxon>
    </lineage>
</organism>
<dbReference type="EMBL" id="UINC01055923">
    <property type="protein sequence ID" value="SVB75361.1"/>
    <property type="molecule type" value="Genomic_DNA"/>
</dbReference>
<sequence>MGIVLDFPKQKTRAQQSKELGDAISLELVYILENHGIKTSSSEFVYNMAWVVKFIEVLIDSEMGVPNDLSRHIQQFKPQEFYEKTT</sequence>
<protein>
    <submittedName>
        <fullName evidence="1">Uncharacterized protein</fullName>
    </submittedName>
</protein>
<accession>A0A382GMJ4</accession>
<proteinExistence type="predicted"/>
<name>A0A382GMJ4_9ZZZZ</name>